<dbReference type="SUPFAM" id="SSF56104">
    <property type="entry name" value="SAICAR synthase-like"/>
    <property type="match status" value="1"/>
</dbReference>
<sequence length="343" mass="38783">MGADVATQGQCVCGRGFYSVMTGLQEKFRIRRKAMPTQEEQLRETPVGILAMNALDLVAPACDLFVKYRKSKWIQLSGHEGSFFPAGLDTIWKKHVAGSHEAQAYKLIMEEENMRDMVPTFHQELEYKGSHYIELTDLLHKFTDPCIMDIKMGCRTFLESEVKNPALRTDLYDKMVKLDADEPTAEEHSNAAVTKLRYMQFREMASSTSTLSFRIEGIKLSGHEVVSNGNLKKVRSKDDVLKTMSEFLLGNSEVTTGLSVELRKLRDNFEKSSFFSMHEVIGSSLLLIYDDTSVGVWMIDLAKTAAISDALEIDHRSPWILGNHEDGYLHGLDNLIEIVDKCQ</sequence>
<proteinExistence type="inferred from homology"/>
<evidence type="ECO:0000256" key="2">
    <source>
        <dbReference type="ARBA" id="ARBA00022679"/>
    </source>
</evidence>
<dbReference type="Proteomes" id="UP000695022">
    <property type="component" value="Unplaced"/>
</dbReference>
<evidence type="ECO:0000313" key="5">
    <source>
        <dbReference type="Proteomes" id="UP000695022"/>
    </source>
</evidence>
<evidence type="ECO:0000256" key="1">
    <source>
        <dbReference type="ARBA" id="ARBA00007374"/>
    </source>
</evidence>
<dbReference type="RefSeq" id="XP_014668672.1">
    <property type="nucleotide sequence ID" value="XM_014813186.1"/>
</dbReference>
<evidence type="ECO:0000256" key="4">
    <source>
        <dbReference type="RuleBase" id="RU363090"/>
    </source>
</evidence>
<protein>
    <recommendedName>
        <fullName evidence="4">Kinase</fullName>
        <ecNumber evidence="4">2.7.-.-</ecNumber>
    </recommendedName>
</protein>
<dbReference type="InterPro" id="IPR038286">
    <property type="entry name" value="IPK_sf"/>
</dbReference>
<dbReference type="PANTHER" id="PTHR12400:SF26">
    <property type="entry name" value="KINASE"/>
    <property type="match status" value="1"/>
</dbReference>
<keyword evidence="3 4" id="KW-0418">Kinase</keyword>
<organism evidence="5 6">
    <name type="scientific">Priapulus caudatus</name>
    <name type="common">Priapulid worm</name>
    <dbReference type="NCBI Taxonomy" id="37621"/>
    <lineage>
        <taxon>Eukaryota</taxon>
        <taxon>Metazoa</taxon>
        <taxon>Ecdysozoa</taxon>
        <taxon>Scalidophora</taxon>
        <taxon>Priapulida</taxon>
        <taxon>Priapulimorpha</taxon>
        <taxon>Priapulimorphida</taxon>
        <taxon>Priapulidae</taxon>
        <taxon>Priapulus</taxon>
    </lineage>
</organism>
<dbReference type="InterPro" id="IPR005522">
    <property type="entry name" value="IPK"/>
</dbReference>
<evidence type="ECO:0000313" key="6">
    <source>
        <dbReference type="RefSeq" id="XP_014668672.1"/>
    </source>
</evidence>
<comment type="similarity">
    <text evidence="1 4">Belongs to the inositol phosphokinase (IPK) family.</text>
</comment>
<dbReference type="EC" id="2.7.-.-" evidence="4"/>
<accession>A0ABM1E901</accession>
<keyword evidence="5" id="KW-1185">Reference proteome</keyword>
<dbReference type="Pfam" id="PF03770">
    <property type="entry name" value="IPK"/>
    <property type="match status" value="1"/>
</dbReference>
<keyword evidence="2 4" id="KW-0808">Transferase</keyword>
<dbReference type="PANTHER" id="PTHR12400">
    <property type="entry name" value="INOSITOL POLYPHOSPHATE KINASE"/>
    <property type="match status" value="1"/>
</dbReference>
<evidence type="ECO:0000256" key="3">
    <source>
        <dbReference type="ARBA" id="ARBA00022777"/>
    </source>
</evidence>
<dbReference type="GeneID" id="106809947"/>
<reference evidence="6" key="1">
    <citation type="submission" date="2025-08" db="UniProtKB">
        <authorList>
            <consortium name="RefSeq"/>
        </authorList>
    </citation>
    <scope>IDENTIFICATION</scope>
</reference>
<dbReference type="Gene3D" id="3.30.470.160">
    <property type="entry name" value="Inositol polyphosphate kinase"/>
    <property type="match status" value="1"/>
</dbReference>
<name>A0ABM1E901_PRICU</name>
<gene>
    <name evidence="6" type="primary">LOC106809947</name>
</gene>